<organism evidence="3 4">
    <name type="scientific">Tsukamurella spumae</name>
    <dbReference type="NCBI Taxonomy" id="44753"/>
    <lineage>
        <taxon>Bacteria</taxon>
        <taxon>Bacillati</taxon>
        <taxon>Actinomycetota</taxon>
        <taxon>Actinomycetes</taxon>
        <taxon>Mycobacteriales</taxon>
        <taxon>Tsukamurellaceae</taxon>
        <taxon>Tsukamurella</taxon>
    </lineage>
</organism>
<comment type="caution">
    <text evidence="3">The sequence shown here is derived from an EMBL/GenBank/DDBJ whole genome shotgun (WGS) entry which is preliminary data.</text>
</comment>
<evidence type="ECO:0000313" key="4">
    <source>
        <dbReference type="Proteomes" id="UP000582646"/>
    </source>
</evidence>
<dbReference type="EMBL" id="JAAXOQ010000032">
    <property type="protein sequence ID" value="NKY20450.1"/>
    <property type="molecule type" value="Genomic_DNA"/>
</dbReference>
<sequence length="293" mass="30443">MVCVAAVVAVVGLGRSGGGEDRPAFAVTKHSYLDVSGAGDSTAGWLVRPVSAQAHRGTIVMIHGGGWLKGATAEYTRPAAELLAARGFVVWNINYRRVEDGGGWPTTFTDVAAAVDHLAVLGRTFPEIDTARVTVVGHSAGGQLAAWTAGRATLPDGAPGARPVVVPHAVVSLAGVLDMRLSLTKNDHVLKVLGGTPEQVPDRYRLVDPLERINPKVPVVAVTGTDDAVVPPREAVEFITALRARGGVGATIEIPATGHGEVIDVRNAWWPTVESAIATIAEHGPRSVVATAP</sequence>
<protein>
    <submittedName>
        <fullName evidence="3">Alpha/beta hydrolase</fullName>
    </submittedName>
</protein>
<evidence type="ECO:0000256" key="1">
    <source>
        <dbReference type="ARBA" id="ARBA00022801"/>
    </source>
</evidence>
<name>A0A846X9U5_9ACTN</name>
<dbReference type="Pfam" id="PF20434">
    <property type="entry name" value="BD-FAE"/>
    <property type="match status" value="1"/>
</dbReference>
<evidence type="ECO:0000259" key="2">
    <source>
        <dbReference type="Pfam" id="PF20434"/>
    </source>
</evidence>
<feature type="domain" description="BD-FAE-like" evidence="2">
    <location>
        <begin position="49"/>
        <end position="242"/>
    </location>
</feature>
<dbReference type="GO" id="GO:0016787">
    <property type="term" value="F:hydrolase activity"/>
    <property type="evidence" value="ECO:0007669"/>
    <property type="project" value="UniProtKB-KW"/>
</dbReference>
<dbReference type="RefSeq" id="WP_168547391.1">
    <property type="nucleotide sequence ID" value="NZ_BAAAKS010000020.1"/>
</dbReference>
<dbReference type="InterPro" id="IPR049492">
    <property type="entry name" value="BD-FAE-like_dom"/>
</dbReference>
<dbReference type="PANTHER" id="PTHR48081">
    <property type="entry name" value="AB HYDROLASE SUPERFAMILY PROTEIN C4A8.06C"/>
    <property type="match status" value="1"/>
</dbReference>
<dbReference type="InterPro" id="IPR050300">
    <property type="entry name" value="GDXG_lipolytic_enzyme"/>
</dbReference>
<keyword evidence="1 3" id="KW-0378">Hydrolase</keyword>
<dbReference type="Gene3D" id="3.40.50.1820">
    <property type="entry name" value="alpha/beta hydrolase"/>
    <property type="match status" value="1"/>
</dbReference>
<dbReference type="Proteomes" id="UP000582646">
    <property type="component" value="Unassembled WGS sequence"/>
</dbReference>
<keyword evidence="4" id="KW-1185">Reference proteome</keyword>
<accession>A0A846X9U5</accession>
<evidence type="ECO:0000313" key="3">
    <source>
        <dbReference type="EMBL" id="NKY20450.1"/>
    </source>
</evidence>
<dbReference type="InterPro" id="IPR029058">
    <property type="entry name" value="AB_hydrolase_fold"/>
</dbReference>
<gene>
    <name evidence="3" type="ORF">HF999_18980</name>
</gene>
<dbReference type="AlphaFoldDB" id="A0A846X9U5"/>
<reference evidence="3 4" key="1">
    <citation type="submission" date="2020-04" db="EMBL/GenBank/DDBJ databases">
        <title>MicrobeNet Type strains.</title>
        <authorList>
            <person name="Nicholson A.C."/>
        </authorList>
    </citation>
    <scope>NUCLEOTIDE SEQUENCE [LARGE SCALE GENOMIC DNA]</scope>
    <source>
        <strain evidence="3 4">DSM 44113</strain>
    </source>
</reference>
<proteinExistence type="predicted"/>
<dbReference type="SUPFAM" id="SSF53474">
    <property type="entry name" value="alpha/beta-Hydrolases"/>
    <property type="match status" value="1"/>
</dbReference>